<sequence>MTPNGQVKDALCYRKRLDRGDGGMRADAARYAGVHTAR</sequence>
<dbReference type="Proteomes" id="UP000591537">
    <property type="component" value="Unassembled WGS sequence"/>
</dbReference>
<accession>A0A7W9TA62</accession>
<evidence type="ECO:0000313" key="1">
    <source>
        <dbReference type="EMBL" id="MBB6076905.1"/>
    </source>
</evidence>
<protein>
    <submittedName>
        <fullName evidence="1">Uncharacterized protein</fullName>
    </submittedName>
</protein>
<evidence type="ECO:0000313" key="2">
    <source>
        <dbReference type="Proteomes" id="UP000591537"/>
    </source>
</evidence>
<name>A0A7W9TA62_9ACTN</name>
<keyword evidence="2" id="KW-1185">Reference proteome</keyword>
<reference evidence="1 2" key="1">
    <citation type="submission" date="2020-08" db="EMBL/GenBank/DDBJ databases">
        <title>Genomic Encyclopedia of Type Strains, Phase IV (KMG-IV): sequencing the most valuable type-strain genomes for metagenomic binning, comparative biology and taxonomic classification.</title>
        <authorList>
            <person name="Goeker M."/>
        </authorList>
    </citation>
    <scope>NUCLEOTIDE SEQUENCE [LARGE SCALE GENOMIC DNA]</scope>
    <source>
        <strain evidence="1 2">DSM 43350</strain>
    </source>
</reference>
<gene>
    <name evidence="1" type="ORF">HNR57_002810</name>
</gene>
<dbReference type="EMBL" id="JACHGV010000003">
    <property type="protein sequence ID" value="MBB6076905.1"/>
    <property type="molecule type" value="Genomic_DNA"/>
</dbReference>
<dbReference type="AlphaFoldDB" id="A0A7W9TA62"/>
<proteinExistence type="predicted"/>
<organism evidence="1 2">
    <name type="scientific">Streptomyces paradoxus</name>
    <dbReference type="NCBI Taxonomy" id="66375"/>
    <lineage>
        <taxon>Bacteria</taxon>
        <taxon>Bacillati</taxon>
        <taxon>Actinomycetota</taxon>
        <taxon>Actinomycetes</taxon>
        <taxon>Kitasatosporales</taxon>
        <taxon>Streptomycetaceae</taxon>
        <taxon>Streptomyces</taxon>
    </lineage>
</organism>
<comment type="caution">
    <text evidence="1">The sequence shown here is derived from an EMBL/GenBank/DDBJ whole genome shotgun (WGS) entry which is preliminary data.</text>
</comment>